<keyword evidence="5" id="KW-0812">Transmembrane</keyword>
<evidence type="ECO:0000256" key="3">
    <source>
        <dbReference type="ARBA" id="ARBA00022729"/>
    </source>
</evidence>
<evidence type="ECO:0000313" key="8">
    <source>
        <dbReference type="Proteomes" id="UP000757900"/>
    </source>
</evidence>
<dbReference type="InterPro" id="IPR022464">
    <property type="entry name" value="Strep_pil_isopept_link"/>
</dbReference>
<gene>
    <name evidence="7" type="ORF">HXK00_06600</name>
</gene>
<dbReference type="NCBIfam" id="TIGR01167">
    <property type="entry name" value="LPXTG_anchor"/>
    <property type="match status" value="1"/>
</dbReference>
<dbReference type="Gene3D" id="2.60.40.3050">
    <property type="match status" value="1"/>
</dbReference>
<dbReference type="PROSITE" id="PS50847">
    <property type="entry name" value="GRAM_POS_ANCHORING"/>
    <property type="match status" value="1"/>
</dbReference>
<dbReference type="InterPro" id="IPR038174">
    <property type="entry name" value="Strep_pil_link_sf"/>
</dbReference>
<reference evidence="7" key="1">
    <citation type="submission" date="2020-04" db="EMBL/GenBank/DDBJ databases">
        <title>Deep metagenomics examines the oral microbiome during advanced dental caries in children, revealing novel taxa and co-occurrences with host molecules.</title>
        <authorList>
            <person name="Baker J.L."/>
            <person name="Morton J.T."/>
            <person name="Dinis M."/>
            <person name="Alvarez R."/>
            <person name="Tran N.C."/>
            <person name="Knight R."/>
            <person name="Edlund A."/>
        </authorList>
    </citation>
    <scope>NUCLEOTIDE SEQUENCE</scope>
    <source>
        <strain evidence="7">JCVI_23_bin.16</strain>
    </source>
</reference>
<evidence type="ECO:0000256" key="1">
    <source>
        <dbReference type="ARBA" id="ARBA00022512"/>
    </source>
</evidence>
<dbReference type="NCBIfam" id="TIGR03786">
    <property type="entry name" value="strep_pil_rpt"/>
    <property type="match status" value="1"/>
</dbReference>
<comment type="caution">
    <text evidence="7">The sequence shown here is derived from an EMBL/GenBank/DDBJ whole genome shotgun (WGS) entry which is preliminary data.</text>
</comment>
<protein>
    <submittedName>
        <fullName evidence="7">LPXTG cell wall anchor domain-containing protein</fullName>
    </submittedName>
</protein>
<evidence type="ECO:0000256" key="4">
    <source>
        <dbReference type="ARBA" id="ARBA00023088"/>
    </source>
</evidence>
<organism evidence="7 8">
    <name type="scientific">Abiotrophia defectiva</name>
    <name type="common">Streptococcus defectivus</name>
    <dbReference type="NCBI Taxonomy" id="46125"/>
    <lineage>
        <taxon>Bacteria</taxon>
        <taxon>Bacillati</taxon>
        <taxon>Bacillota</taxon>
        <taxon>Bacilli</taxon>
        <taxon>Lactobacillales</taxon>
        <taxon>Aerococcaceae</taxon>
        <taxon>Abiotrophia</taxon>
    </lineage>
</organism>
<sequence>DPGQPSFSVDAMKELEGREMKADEFQFNLLDSNGNLVATAKNDASGKIRLEHTITNPSEGTFTYKVVEKDLSDKEITYDKTVHEVSVTVSKDSEGKFQAKVDSAKSIVFKNTYKPVKEEKKLPKTGEAEVIWLTALASMMVMGAIAVLLLDKKARS</sequence>
<feature type="transmembrane region" description="Helical" evidence="5">
    <location>
        <begin position="130"/>
        <end position="150"/>
    </location>
</feature>
<proteinExistence type="predicted"/>
<evidence type="ECO:0000256" key="2">
    <source>
        <dbReference type="ARBA" id="ARBA00022525"/>
    </source>
</evidence>
<evidence type="ECO:0000313" key="7">
    <source>
        <dbReference type="EMBL" id="MBF0935293.1"/>
    </source>
</evidence>
<dbReference type="EMBL" id="JABZFV010000185">
    <property type="protein sequence ID" value="MBF0935293.1"/>
    <property type="molecule type" value="Genomic_DNA"/>
</dbReference>
<keyword evidence="5" id="KW-1133">Transmembrane helix</keyword>
<accession>A0A929MPR2</accession>
<keyword evidence="4" id="KW-0572">Peptidoglycan-anchor</keyword>
<name>A0A929MPR2_ABIDE</name>
<evidence type="ECO:0000259" key="6">
    <source>
        <dbReference type="PROSITE" id="PS50847"/>
    </source>
</evidence>
<dbReference type="Pfam" id="PF12892">
    <property type="entry name" value="FctA"/>
    <property type="match status" value="1"/>
</dbReference>
<keyword evidence="2" id="KW-0964">Secreted</keyword>
<dbReference type="Proteomes" id="UP000757900">
    <property type="component" value="Unassembled WGS sequence"/>
</dbReference>
<keyword evidence="5" id="KW-0472">Membrane</keyword>
<evidence type="ECO:0000256" key="5">
    <source>
        <dbReference type="SAM" id="Phobius"/>
    </source>
</evidence>
<dbReference type="AlphaFoldDB" id="A0A929MPR2"/>
<dbReference type="Pfam" id="PF00746">
    <property type="entry name" value="Gram_pos_anchor"/>
    <property type="match status" value="1"/>
</dbReference>
<dbReference type="InterPro" id="IPR019931">
    <property type="entry name" value="LPXTG_anchor"/>
</dbReference>
<feature type="non-terminal residue" evidence="7">
    <location>
        <position position="1"/>
    </location>
</feature>
<feature type="domain" description="Gram-positive cocci surface proteins LPxTG" evidence="6">
    <location>
        <begin position="122"/>
        <end position="156"/>
    </location>
</feature>
<keyword evidence="3" id="KW-0732">Signal</keyword>
<keyword evidence="1" id="KW-0134">Cell wall</keyword>